<keyword evidence="3 7" id="KW-0479">Metal-binding</keyword>
<evidence type="ECO:0000256" key="4">
    <source>
        <dbReference type="ARBA" id="ARBA00023002"/>
    </source>
</evidence>
<keyword evidence="2 7" id="KW-0349">Heme</keyword>
<dbReference type="PANTHER" id="PTHR24291">
    <property type="entry name" value="CYTOCHROME P450 FAMILY 4"/>
    <property type="match status" value="1"/>
</dbReference>
<evidence type="ECO:0000256" key="5">
    <source>
        <dbReference type="ARBA" id="ARBA00023004"/>
    </source>
</evidence>
<dbReference type="InterPro" id="IPR002401">
    <property type="entry name" value="Cyt_P450_E_grp-I"/>
</dbReference>
<evidence type="ECO:0000256" key="6">
    <source>
        <dbReference type="ARBA" id="ARBA00023033"/>
    </source>
</evidence>
<reference evidence="8 9" key="1">
    <citation type="submission" date="2024-07" db="EMBL/GenBank/DDBJ databases">
        <title>Section-level genome sequencing and comparative genomics of Aspergillus sections Usti and Cavernicolus.</title>
        <authorList>
            <consortium name="Lawrence Berkeley National Laboratory"/>
            <person name="Nybo J.L."/>
            <person name="Vesth T.C."/>
            <person name="Theobald S."/>
            <person name="Frisvad J.C."/>
            <person name="Larsen T.O."/>
            <person name="Kjaerboelling I."/>
            <person name="Rothschild-Mancinelli K."/>
            <person name="Lyhne E.K."/>
            <person name="Kogle M.E."/>
            <person name="Barry K."/>
            <person name="Clum A."/>
            <person name="Na H."/>
            <person name="Ledsgaard L."/>
            <person name="Lin J."/>
            <person name="Lipzen A."/>
            <person name="Kuo A."/>
            <person name="Riley R."/>
            <person name="Mondo S."/>
            <person name="Labutti K."/>
            <person name="Haridas S."/>
            <person name="Pangalinan J."/>
            <person name="Salamov A.A."/>
            <person name="Simmons B.A."/>
            <person name="Magnuson J.K."/>
            <person name="Chen J."/>
            <person name="Drula E."/>
            <person name="Henrissat B."/>
            <person name="Wiebenga A."/>
            <person name="Lubbers R.J."/>
            <person name="Gomes A.C."/>
            <person name="Makela M.R."/>
            <person name="Stajich J."/>
            <person name="Grigoriev I.V."/>
            <person name="Mortensen U.H."/>
            <person name="De Vries R.P."/>
            <person name="Baker S.E."/>
            <person name="Andersen M.R."/>
        </authorList>
    </citation>
    <scope>NUCLEOTIDE SEQUENCE [LARGE SCALE GENOMIC DNA]</scope>
    <source>
        <strain evidence="8 9">CBS 588.65</strain>
    </source>
</reference>
<dbReference type="PRINTS" id="PR00463">
    <property type="entry name" value="EP450I"/>
</dbReference>
<name>A0ABR4GVL0_9EURO</name>
<dbReference type="PROSITE" id="PS00086">
    <property type="entry name" value="CYTOCHROME_P450"/>
    <property type="match status" value="1"/>
</dbReference>
<dbReference type="PRINTS" id="PR00385">
    <property type="entry name" value="P450"/>
</dbReference>
<dbReference type="PANTHER" id="PTHR24291:SF50">
    <property type="entry name" value="BIFUNCTIONAL ALBAFLAVENONE MONOOXYGENASE_TERPENE SYNTHASE"/>
    <property type="match status" value="1"/>
</dbReference>
<comment type="similarity">
    <text evidence="1 7">Belongs to the cytochrome P450 family.</text>
</comment>
<comment type="caution">
    <text evidence="8">The sequence shown here is derived from an EMBL/GenBank/DDBJ whole genome shotgun (WGS) entry which is preliminary data.</text>
</comment>
<sequence>MAFSLLSVTATLLVAFYIYKLSSFLRFYSNAKRTGFPVFVSPIFSKSIAWMILGPALQPVYKKYLPQWIFDRLEICAHGWEFRNKRAYHDRLGDVFILVTPDECSVWMADPTLALSMLQRRNDFPQAPIVAKLMGFLGSNVFCANGDEWKRHRRMFASNLDERISRTVWTESKVQAQDMFKYIINHPGNQTLDGLKSVAINVIGQAGFNQKEDWTPGLRDRLRAAATGKAAYFETLSLITQMFLEAALLPAKFLKLPIMSRGMQLLGYHIERTPEYVQEVLDEERQAMEKANGPRNNFLSLLLQLSDEDRRAGQGQFSLSNDEISGSMFIFATAGYETTANMMGYSVILLTAYPQWQEWLREELQSLPEDPSTWGYEEVFPKCRRTLALMLETLRHFPPVLHTTRACLEPQELTDATGKTHLLTPPMDVYVCQLSLHLDRRIWGEDAEEFKPSRWIDESGQLITPEKGTYAPWSGGPRICPGLKMSQVEFVATMATLFRHGRCEPLSTAGIDSPQLLRERLLGLILDSVSKLALSMRNPDAVQLRWTAV</sequence>
<dbReference type="CDD" id="cd11070">
    <property type="entry name" value="CYP56-like"/>
    <property type="match status" value="1"/>
</dbReference>
<evidence type="ECO:0000313" key="9">
    <source>
        <dbReference type="Proteomes" id="UP001610334"/>
    </source>
</evidence>
<proteinExistence type="inferred from homology"/>
<organism evidence="8 9">
    <name type="scientific">Aspergillus granulosus</name>
    <dbReference type="NCBI Taxonomy" id="176169"/>
    <lineage>
        <taxon>Eukaryota</taxon>
        <taxon>Fungi</taxon>
        <taxon>Dikarya</taxon>
        <taxon>Ascomycota</taxon>
        <taxon>Pezizomycotina</taxon>
        <taxon>Eurotiomycetes</taxon>
        <taxon>Eurotiomycetidae</taxon>
        <taxon>Eurotiales</taxon>
        <taxon>Aspergillaceae</taxon>
        <taxon>Aspergillus</taxon>
        <taxon>Aspergillus subgen. Nidulantes</taxon>
    </lineage>
</organism>
<keyword evidence="9" id="KW-1185">Reference proteome</keyword>
<evidence type="ECO:0000256" key="7">
    <source>
        <dbReference type="RuleBase" id="RU000461"/>
    </source>
</evidence>
<dbReference type="InterPro" id="IPR017972">
    <property type="entry name" value="Cyt_P450_CS"/>
</dbReference>
<dbReference type="SUPFAM" id="SSF48264">
    <property type="entry name" value="Cytochrome P450"/>
    <property type="match status" value="1"/>
</dbReference>
<dbReference type="GO" id="GO:0004497">
    <property type="term" value="F:monooxygenase activity"/>
    <property type="evidence" value="ECO:0007669"/>
    <property type="project" value="UniProtKB-KW"/>
</dbReference>
<dbReference type="EMBL" id="JBFXLT010000151">
    <property type="protein sequence ID" value="KAL2803109.1"/>
    <property type="molecule type" value="Genomic_DNA"/>
</dbReference>
<keyword evidence="5 7" id="KW-0408">Iron</keyword>
<dbReference type="Proteomes" id="UP001610334">
    <property type="component" value="Unassembled WGS sequence"/>
</dbReference>
<keyword evidence="4 7" id="KW-0560">Oxidoreductase</keyword>
<dbReference type="InterPro" id="IPR001128">
    <property type="entry name" value="Cyt_P450"/>
</dbReference>
<dbReference type="Gene3D" id="1.10.630.10">
    <property type="entry name" value="Cytochrome P450"/>
    <property type="match status" value="1"/>
</dbReference>
<protein>
    <submittedName>
        <fullName evidence="8">Cytochrome P450 monooxygenase</fullName>
    </submittedName>
</protein>
<dbReference type="InterPro" id="IPR036396">
    <property type="entry name" value="Cyt_P450_sf"/>
</dbReference>
<gene>
    <name evidence="8" type="ORF">BJX63DRAFT_437268</name>
</gene>
<dbReference type="InterPro" id="IPR050196">
    <property type="entry name" value="Cytochrome_P450_Monoox"/>
</dbReference>
<evidence type="ECO:0000256" key="1">
    <source>
        <dbReference type="ARBA" id="ARBA00010617"/>
    </source>
</evidence>
<dbReference type="Pfam" id="PF00067">
    <property type="entry name" value="p450"/>
    <property type="match status" value="1"/>
</dbReference>
<evidence type="ECO:0000256" key="3">
    <source>
        <dbReference type="ARBA" id="ARBA00022723"/>
    </source>
</evidence>
<evidence type="ECO:0000313" key="8">
    <source>
        <dbReference type="EMBL" id="KAL2803109.1"/>
    </source>
</evidence>
<accession>A0ABR4GVL0</accession>
<keyword evidence="6 7" id="KW-0503">Monooxygenase</keyword>
<evidence type="ECO:0000256" key="2">
    <source>
        <dbReference type="ARBA" id="ARBA00022617"/>
    </source>
</evidence>